<proteinExistence type="predicted"/>
<evidence type="ECO:0000313" key="4">
    <source>
        <dbReference type="WBParaSite" id="ACOC_0000959001-mRNA-1"/>
    </source>
</evidence>
<keyword evidence="1" id="KW-1133">Transmembrane helix</keyword>
<dbReference type="WBParaSite" id="ACOC_0000959001-mRNA-1">
    <property type="protein sequence ID" value="ACOC_0000959001-mRNA-1"/>
    <property type="gene ID" value="ACOC_0000959001"/>
</dbReference>
<keyword evidence="3" id="KW-1185">Reference proteome</keyword>
<organism evidence="4">
    <name type="scientific">Angiostrongylus costaricensis</name>
    <name type="common">Nematode worm</name>
    <dbReference type="NCBI Taxonomy" id="334426"/>
    <lineage>
        <taxon>Eukaryota</taxon>
        <taxon>Metazoa</taxon>
        <taxon>Ecdysozoa</taxon>
        <taxon>Nematoda</taxon>
        <taxon>Chromadorea</taxon>
        <taxon>Rhabditida</taxon>
        <taxon>Rhabditina</taxon>
        <taxon>Rhabditomorpha</taxon>
        <taxon>Strongyloidea</taxon>
        <taxon>Metastrongylidae</taxon>
        <taxon>Angiostrongylus</taxon>
    </lineage>
</organism>
<evidence type="ECO:0000313" key="3">
    <source>
        <dbReference type="Proteomes" id="UP000267027"/>
    </source>
</evidence>
<feature type="transmembrane region" description="Helical" evidence="1">
    <location>
        <begin position="76"/>
        <end position="98"/>
    </location>
</feature>
<sequence>MKTTLTCGNDVNVAVERLGPTQINFSTALKAVSFVIFTGLQSSAFCGVLHKEGFLFSLAVLYLITLKNSLEALLSLQVMLCQRLVVAIYLCVILVLLCRAETELRKDRKQPMSDVGPSFMKRTPVFLRPYRILVMRLQF</sequence>
<reference evidence="2 3" key="2">
    <citation type="submission" date="2018-11" db="EMBL/GenBank/DDBJ databases">
        <authorList>
            <consortium name="Pathogen Informatics"/>
        </authorList>
    </citation>
    <scope>NUCLEOTIDE SEQUENCE [LARGE SCALE GENOMIC DNA]</scope>
    <source>
        <strain evidence="2 3">Costa Rica</strain>
    </source>
</reference>
<evidence type="ECO:0000313" key="2">
    <source>
        <dbReference type="EMBL" id="VDM61176.1"/>
    </source>
</evidence>
<reference evidence="4" key="1">
    <citation type="submission" date="2017-02" db="UniProtKB">
        <authorList>
            <consortium name="WormBaseParasite"/>
        </authorList>
    </citation>
    <scope>IDENTIFICATION</scope>
</reference>
<accession>A0A0R3PUK1</accession>
<dbReference type="OrthoDB" id="5782585at2759"/>
<keyword evidence="1" id="KW-0472">Membrane</keyword>
<protein>
    <submittedName>
        <fullName evidence="4">Transmembrane protein</fullName>
    </submittedName>
</protein>
<name>A0A0R3PUK1_ANGCS</name>
<dbReference type="AlphaFoldDB" id="A0A0R3PUK1"/>
<evidence type="ECO:0000256" key="1">
    <source>
        <dbReference type="SAM" id="Phobius"/>
    </source>
</evidence>
<gene>
    <name evidence="2" type="ORF">ACOC_LOCUS9591</name>
</gene>
<feature type="transmembrane region" description="Helical" evidence="1">
    <location>
        <begin position="53"/>
        <end position="70"/>
    </location>
</feature>
<dbReference type="EMBL" id="UYYA01004322">
    <property type="protein sequence ID" value="VDM61176.1"/>
    <property type="molecule type" value="Genomic_DNA"/>
</dbReference>
<dbReference type="Proteomes" id="UP000267027">
    <property type="component" value="Unassembled WGS sequence"/>
</dbReference>
<keyword evidence="1" id="KW-0812">Transmembrane</keyword>